<name>A0A5J4PN96_9ZZZZ</name>
<evidence type="ECO:0000313" key="1">
    <source>
        <dbReference type="EMBL" id="KAA6310009.1"/>
    </source>
</evidence>
<gene>
    <name evidence="1" type="ORF">EZS27_038610</name>
</gene>
<feature type="non-terminal residue" evidence="1">
    <location>
        <position position="1"/>
    </location>
</feature>
<reference evidence="1" key="1">
    <citation type="submission" date="2019-03" db="EMBL/GenBank/DDBJ databases">
        <title>Single cell metagenomics reveals metabolic interactions within the superorganism composed of flagellate Streblomastix strix and complex community of Bacteroidetes bacteria on its surface.</title>
        <authorList>
            <person name="Treitli S.C."/>
            <person name="Kolisko M."/>
            <person name="Husnik F."/>
            <person name="Keeling P."/>
            <person name="Hampl V."/>
        </authorList>
    </citation>
    <scope>NUCLEOTIDE SEQUENCE</scope>
    <source>
        <strain evidence="1">STM</strain>
    </source>
</reference>
<proteinExistence type="predicted"/>
<comment type="caution">
    <text evidence="1">The sequence shown here is derived from an EMBL/GenBank/DDBJ whole genome shotgun (WGS) entry which is preliminary data.</text>
</comment>
<evidence type="ECO:0008006" key="2">
    <source>
        <dbReference type="Google" id="ProtNLM"/>
    </source>
</evidence>
<dbReference type="EMBL" id="SNRY01007649">
    <property type="protein sequence ID" value="KAA6310009.1"/>
    <property type="molecule type" value="Genomic_DNA"/>
</dbReference>
<organism evidence="1">
    <name type="scientific">termite gut metagenome</name>
    <dbReference type="NCBI Taxonomy" id="433724"/>
    <lineage>
        <taxon>unclassified sequences</taxon>
        <taxon>metagenomes</taxon>
        <taxon>organismal metagenomes</taxon>
    </lineage>
</organism>
<accession>A0A5J4PN96</accession>
<dbReference type="AlphaFoldDB" id="A0A5J4PN96"/>
<protein>
    <recommendedName>
        <fullName evidence="2">ISAzo13 family transposase</fullName>
    </recommendedName>
</protein>
<sequence>EKGIKISDGEMKNIHLFQNEYRGEWNYKISP</sequence>